<dbReference type="Gene3D" id="3.40.190.10">
    <property type="entry name" value="Periplasmic binding protein-like II"/>
    <property type="match status" value="2"/>
</dbReference>
<evidence type="ECO:0000256" key="3">
    <source>
        <dbReference type="SAM" id="SignalP"/>
    </source>
</evidence>
<dbReference type="OrthoDB" id="9768183at2"/>
<accession>A0A1M5KHC0</accession>
<name>A0A1M5KHC0_9GAMM</name>
<dbReference type="Proteomes" id="UP000199758">
    <property type="component" value="Unassembled WGS sequence"/>
</dbReference>
<dbReference type="GO" id="GO:0016020">
    <property type="term" value="C:membrane"/>
    <property type="evidence" value="ECO:0007669"/>
    <property type="project" value="InterPro"/>
</dbReference>
<dbReference type="SMART" id="SM00079">
    <property type="entry name" value="PBPe"/>
    <property type="match status" value="1"/>
</dbReference>
<keyword evidence="7" id="KW-1185">Reference proteome</keyword>
<dbReference type="RefSeq" id="WP_084083100.1">
    <property type="nucleotide sequence ID" value="NZ_FQWZ01000001.1"/>
</dbReference>
<dbReference type="Pfam" id="PF00497">
    <property type="entry name" value="SBP_bac_3"/>
    <property type="match status" value="1"/>
</dbReference>
<dbReference type="EMBL" id="FQWZ01000001">
    <property type="protein sequence ID" value="SHG52236.1"/>
    <property type="molecule type" value="Genomic_DNA"/>
</dbReference>
<keyword evidence="2 3" id="KW-0732">Signal</keyword>
<dbReference type="PANTHER" id="PTHR35936">
    <property type="entry name" value="MEMBRANE-BOUND LYTIC MUREIN TRANSGLYCOSYLASE F"/>
    <property type="match status" value="1"/>
</dbReference>
<dbReference type="AlphaFoldDB" id="A0A1M5KHC0"/>
<evidence type="ECO:0000256" key="2">
    <source>
        <dbReference type="ARBA" id="ARBA00022729"/>
    </source>
</evidence>
<protein>
    <submittedName>
        <fullName evidence="6">Polar amino acid transport system substrate-binding protein</fullName>
    </submittedName>
</protein>
<dbReference type="SMART" id="SM00062">
    <property type="entry name" value="PBPb"/>
    <property type="match status" value="1"/>
</dbReference>
<reference evidence="6 7" key="1">
    <citation type="submission" date="2016-11" db="EMBL/GenBank/DDBJ databases">
        <authorList>
            <person name="Jaros S."/>
            <person name="Januszkiewicz K."/>
            <person name="Wedrychowicz H."/>
        </authorList>
    </citation>
    <scope>NUCLEOTIDE SEQUENCE [LARGE SCALE GENOMIC DNA]</scope>
    <source>
        <strain evidence="6 7">CGMCC 1.7049</strain>
    </source>
</reference>
<gene>
    <name evidence="6" type="ORF">SAMN04488068_0568</name>
</gene>
<evidence type="ECO:0000313" key="6">
    <source>
        <dbReference type="EMBL" id="SHG52236.1"/>
    </source>
</evidence>
<dbReference type="InterPro" id="IPR001320">
    <property type="entry name" value="Iontro_rcpt_C"/>
</dbReference>
<feature type="chain" id="PRO_5012477358" evidence="3">
    <location>
        <begin position="27"/>
        <end position="272"/>
    </location>
</feature>
<evidence type="ECO:0000259" key="4">
    <source>
        <dbReference type="SMART" id="SM00062"/>
    </source>
</evidence>
<sequence length="272" mass="30452">MKASTSRWHQGLLSLLLLACAWQARAQTPADGALQQIRARGELRVGLEAGYMPFEMRDKRGGIIGFDVDMAKLMARKLGVKLTIVNTQWDGIIPALLTAKFDVLMSGMTITEERAQQVDFADPYIVIGQSVIMQAKLADTVKSVDDLNDPRYVIATKLGTTGDLAAAEYLPKAQLMKFETEAEALLQVRGGRAAAFVYDLPYNAVYVARNPGQLVLLPKPFTREELGWAIRKNDPEWRAWLNEFLAGVRQDKAYDALYGKWFERTAWLKLVN</sequence>
<dbReference type="InterPro" id="IPR001638">
    <property type="entry name" value="Solute-binding_3/MltF_N"/>
</dbReference>
<evidence type="ECO:0000313" key="7">
    <source>
        <dbReference type="Proteomes" id="UP000199758"/>
    </source>
</evidence>
<organism evidence="6 7">
    <name type="scientific">Hydrocarboniphaga daqingensis</name>
    <dbReference type="NCBI Taxonomy" id="490188"/>
    <lineage>
        <taxon>Bacteria</taxon>
        <taxon>Pseudomonadati</taxon>
        <taxon>Pseudomonadota</taxon>
        <taxon>Gammaproteobacteria</taxon>
        <taxon>Nevskiales</taxon>
        <taxon>Nevskiaceae</taxon>
        <taxon>Hydrocarboniphaga</taxon>
    </lineage>
</organism>
<dbReference type="PANTHER" id="PTHR35936:SF38">
    <property type="entry name" value="GLUTAMINE-BINDING PERIPLASMIC PROTEIN"/>
    <property type="match status" value="1"/>
</dbReference>
<dbReference type="STRING" id="490188.SAMN04488068_0568"/>
<comment type="similarity">
    <text evidence="1">Belongs to the bacterial solute-binding protein 3 family.</text>
</comment>
<evidence type="ECO:0000259" key="5">
    <source>
        <dbReference type="SMART" id="SM00079"/>
    </source>
</evidence>
<proteinExistence type="inferred from homology"/>
<feature type="domain" description="Ionotropic glutamate receptor C-terminal" evidence="5">
    <location>
        <begin position="42"/>
        <end position="264"/>
    </location>
</feature>
<dbReference type="SUPFAM" id="SSF53850">
    <property type="entry name" value="Periplasmic binding protein-like II"/>
    <property type="match status" value="1"/>
</dbReference>
<feature type="domain" description="Solute-binding protein family 3/N-terminal" evidence="4">
    <location>
        <begin position="42"/>
        <end position="264"/>
    </location>
</feature>
<evidence type="ECO:0000256" key="1">
    <source>
        <dbReference type="ARBA" id="ARBA00010333"/>
    </source>
</evidence>
<dbReference type="PROSITE" id="PS51257">
    <property type="entry name" value="PROKAR_LIPOPROTEIN"/>
    <property type="match status" value="1"/>
</dbReference>
<feature type="signal peptide" evidence="3">
    <location>
        <begin position="1"/>
        <end position="26"/>
    </location>
</feature>
<dbReference type="GO" id="GO:0015276">
    <property type="term" value="F:ligand-gated monoatomic ion channel activity"/>
    <property type="evidence" value="ECO:0007669"/>
    <property type="project" value="InterPro"/>
</dbReference>
<dbReference type="CDD" id="cd13629">
    <property type="entry name" value="PBP2_Dsm1740"/>
    <property type="match status" value="1"/>
</dbReference>